<evidence type="ECO:0000256" key="3">
    <source>
        <dbReference type="ARBA" id="ARBA00023052"/>
    </source>
</evidence>
<organism evidence="5 6">
    <name type="scientific">Leptospira kirschneri serovar Pomona</name>
    <dbReference type="NCBI Taxonomy" id="561005"/>
    <lineage>
        <taxon>Bacteria</taxon>
        <taxon>Pseudomonadati</taxon>
        <taxon>Spirochaetota</taxon>
        <taxon>Spirochaetia</taxon>
        <taxon>Leptospirales</taxon>
        <taxon>Leptospiraceae</taxon>
        <taxon>Leptospira</taxon>
    </lineage>
</organism>
<dbReference type="SUPFAM" id="SSF52922">
    <property type="entry name" value="TK C-terminal domain-like"/>
    <property type="match status" value="1"/>
</dbReference>
<dbReference type="RefSeq" id="WP_025182155.1">
    <property type="nucleotide sequence ID" value="NZ_MVIT01000015.1"/>
</dbReference>
<proteinExistence type="inferred from homology"/>
<evidence type="ECO:0000256" key="2">
    <source>
        <dbReference type="ARBA" id="ARBA00007131"/>
    </source>
</evidence>
<comment type="caution">
    <text evidence="5">The sequence shown here is derived from an EMBL/GenBank/DDBJ whole genome shotgun (WGS) entry which is preliminary data.</text>
</comment>
<dbReference type="Gene3D" id="3.40.50.920">
    <property type="match status" value="1"/>
</dbReference>
<comment type="similarity">
    <text evidence="2">Belongs to the transketolase family.</text>
</comment>
<accession>A0A1T1E548</accession>
<dbReference type="InterPro" id="IPR029061">
    <property type="entry name" value="THDP-binding"/>
</dbReference>
<dbReference type="PANTHER" id="PTHR43825">
    <property type="entry name" value="PYRUVATE DEHYDROGENASE E1 COMPONENT"/>
    <property type="match status" value="1"/>
</dbReference>
<dbReference type="InterPro" id="IPR051157">
    <property type="entry name" value="PDH/Transketolase"/>
</dbReference>
<protein>
    <submittedName>
        <fullName evidence="5">Transketolase</fullName>
    </submittedName>
</protein>
<dbReference type="Proteomes" id="UP000191008">
    <property type="component" value="Unassembled WGS sequence"/>
</dbReference>
<dbReference type="Pfam" id="PF02779">
    <property type="entry name" value="Transket_pyr"/>
    <property type="match status" value="1"/>
</dbReference>
<dbReference type="Pfam" id="PF02780">
    <property type="entry name" value="Transketolase_C"/>
    <property type="match status" value="1"/>
</dbReference>
<dbReference type="CDD" id="cd07033">
    <property type="entry name" value="TPP_PYR_DXS_TK_like"/>
    <property type="match status" value="1"/>
</dbReference>
<sequence length="310" mass="34295">MRNTSLKSVYQLALQDPRVVYIGSDLGAGVLDEMKQNIPDRFYMEGVSEQHIVGMSAGMAMEGYIPYVNTIATFLTRRCFEQVAVDLCLHDLPVRLIANGGGIVYAPLGPTHLAVEDIAILRALPNMTIIAPCDAEEMKRLMPLTLDWPHPIYIRLAKGGDKVISKAELGFEIGKAIVMKEGKDGLFVTTGVMTQLALEAVQQLETEGLNCGVIHMHTVKPLDGEILKKWIPKVSAIVTVEEHTRIGGLGSAVLEFCNDEIPNETGKIRRIGLPDRFSERYGSQESLLNYFGINKDSLVKTMKDTIRIRK</sequence>
<keyword evidence="3" id="KW-0786">Thiamine pyrophosphate</keyword>
<reference evidence="5 6" key="1">
    <citation type="submission" date="2017-02" db="EMBL/GenBank/DDBJ databases">
        <title>Comparative genomic analysis of Brazilian Leptospira kirschneri strains of different serogroups.</title>
        <authorList>
            <person name="Moreno L.Z."/>
            <person name="Miraglia F."/>
            <person name="Kremer F.S."/>
            <person name="Eslabao M.R."/>
            <person name="Lilenbaum W."/>
            <person name="Dellagostin O.A."/>
            <person name="Moreno A.M."/>
        </authorList>
    </citation>
    <scope>NUCLEOTIDE SEQUENCE [LARGE SCALE GENOMIC DNA]</scope>
    <source>
        <strain evidence="5 6">M110/06</strain>
    </source>
</reference>
<name>A0A1T1E548_9LEPT</name>
<dbReference type="AlphaFoldDB" id="A0A1T1E548"/>
<dbReference type="InterPro" id="IPR033248">
    <property type="entry name" value="Transketolase_C"/>
</dbReference>
<evidence type="ECO:0000313" key="5">
    <source>
        <dbReference type="EMBL" id="OOV48083.1"/>
    </source>
</evidence>
<dbReference type="SMART" id="SM00861">
    <property type="entry name" value="Transket_pyr"/>
    <property type="match status" value="1"/>
</dbReference>
<dbReference type="Gene3D" id="3.40.50.970">
    <property type="match status" value="1"/>
</dbReference>
<evidence type="ECO:0000259" key="4">
    <source>
        <dbReference type="SMART" id="SM00861"/>
    </source>
</evidence>
<dbReference type="EMBL" id="MVIT01000015">
    <property type="protein sequence ID" value="OOV48083.1"/>
    <property type="molecule type" value="Genomic_DNA"/>
</dbReference>
<comment type="cofactor">
    <cofactor evidence="1">
        <name>thiamine diphosphate</name>
        <dbReference type="ChEBI" id="CHEBI:58937"/>
    </cofactor>
</comment>
<feature type="domain" description="Transketolase-like pyrimidine-binding" evidence="4">
    <location>
        <begin position="1"/>
        <end position="163"/>
    </location>
</feature>
<dbReference type="SUPFAM" id="SSF52518">
    <property type="entry name" value="Thiamin diphosphate-binding fold (THDP-binding)"/>
    <property type="match status" value="1"/>
</dbReference>
<evidence type="ECO:0000256" key="1">
    <source>
        <dbReference type="ARBA" id="ARBA00001964"/>
    </source>
</evidence>
<evidence type="ECO:0000313" key="6">
    <source>
        <dbReference type="Proteomes" id="UP000191008"/>
    </source>
</evidence>
<dbReference type="PANTHER" id="PTHR43825:SF5">
    <property type="entry name" value="HYPOTHETICAL TRANSKETOLASE FAMILY PROTEIN"/>
    <property type="match status" value="1"/>
</dbReference>
<gene>
    <name evidence="5" type="ORF">B1J93_00340</name>
</gene>
<dbReference type="InterPro" id="IPR005475">
    <property type="entry name" value="Transketolase-like_Pyr-bd"/>
</dbReference>
<dbReference type="FunFam" id="3.40.50.970:FF:000129">
    <property type="entry name" value="Transketolase"/>
    <property type="match status" value="1"/>
</dbReference>
<dbReference type="InterPro" id="IPR009014">
    <property type="entry name" value="Transketo_C/PFOR_II"/>
</dbReference>